<proteinExistence type="predicted"/>
<comment type="caution">
    <text evidence="1">The sequence shown here is derived from an EMBL/GenBank/DDBJ whole genome shotgun (WGS) entry which is preliminary data.</text>
</comment>
<sequence length="68" mass="7875">MILWADHDLLDIVLKSNKLSLIFTLELSKYKSSRSHDESSGIKEKYVILKKSGESLRFWYAKKASKTV</sequence>
<gene>
    <name evidence="1" type="ORF">CJF24_20785</name>
</gene>
<evidence type="ECO:0000313" key="1">
    <source>
        <dbReference type="EMBL" id="TYD40383.1"/>
    </source>
</evidence>
<dbReference type="Proteomes" id="UP000323129">
    <property type="component" value="Unassembled WGS sequence"/>
</dbReference>
<organism evidence="1 2">
    <name type="scientific">Aeromonas veronii</name>
    <dbReference type="NCBI Taxonomy" id="654"/>
    <lineage>
        <taxon>Bacteria</taxon>
        <taxon>Pseudomonadati</taxon>
        <taxon>Pseudomonadota</taxon>
        <taxon>Gammaproteobacteria</taxon>
        <taxon>Aeromonadales</taxon>
        <taxon>Aeromonadaceae</taxon>
        <taxon>Aeromonas</taxon>
    </lineage>
</organism>
<keyword evidence="2" id="KW-1185">Reference proteome</keyword>
<accession>A0ABY3MG56</accession>
<dbReference type="EMBL" id="NQMC01000100">
    <property type="protein sequence ID" value="TYD40383.1"/>
    <property type="molecule type" value="Genomic_DNA"/>
</dbReference>
<protein>
    <submittedName>
        <fullName evidence="1">Uncharacterized protein</fullName>
    </submittedName>
</protein>
<name>A0ABY3MG56_AERVE</name>
<evidence type="ECO:0000313" key="2">
    <source>
        <dbReference type="Proteomes" id="UP000323129"/>
    </source>
</evidence>
<reference evidence="1 2" key="1">
    <citation type="submission" date="2017-08" db="EMBL/GenBank/DDBJ databases">
        <title>Aeromonas veronii bv sobria strain NS22 whole genome sequencing.</title>
        <authorList>
            <person name="Katharios P."/>
            <person name="Ha V.Q."/>
            <person name="Smyrli M."/>
        </authorList>
    </citation>
    <scope>NUCLEOTIDE SEQUENCE [LARGE SCALE GENOMIC DNA]</scope>
    <source>
        <strain evidence="1 2">NS22</strain>
    </source>
</reference>